<reference evidence="4 5" key="1">
    <citation type="submission" date="2016-08" db="EMBL/GenBank/DDBJ databases">
        <authorList>
            <person name="Seilhamer J.J."/>
        </authorList>
    </citation>
    <scope>NUCLEOTIDE SEQUENCE [LARGE SCALE GENOMIC DNA]</scope>
    <source>
        <strain evidence="4 5">IEBC_T61001</strain>
    </source>
</reference>
<dbReference type="InterPro" id="IPR023214">
    <property type="entry name" value="HAD_sf"/>
</dbReference>
<dbReference type="PANTHER" id="PTHR46470">
    <property type="entry name" value="N-ACYLNEURAMINATE-9-PHOSPHATASE"/>
    <property type="match status" value="1"/>
</dbReference>
<comment type="cofactor">
    <cofactor evidence="1">
        <name>Mg(2+)</name>
        <dbReference type="ChEBI" id="CHEBI:18420"/>
    </cofactor>
</comment>
<dbReference type="SUPFAM" id="SSF56784">
    <property type="entry name" value="HAD-like"/>
    <property type="match status" value="1"/>
</dbReference>
<dbReference type="InterPro" id="IPR036412">
    <property type="entry name" value="HAD-like_sf"/>
</dbReference>
<evidence type="ECO:0000256" key="3">
    <source>
        <dbReference type="ARBA" id="ARBA00022842"/>
    </source>
</evidence>
<dbReference type="NCBIfam" id="TIGR01549">
    <property type="entry name" value="HAD-SF-IA-v1"/>
    <property type="match status" value="1"/>
</dbReference>
<dbReference type="InterPro" id="IPR051400">
    <property type="entry name" value="HAD-like_hydrolase"/>
</dbReference>
<dbReference type="PANTHER" id="PTHR46470:SF4">
    <property type="entry name" value="5-AMINO-6-(5-PHOSPHO-D-RIBITYLAMINO)URACIL PHOSPHATASE YIGB"/>
    <property type="match status" value="1"/>
</dbReference>
<dbReference type="SFLD" id="SFLDG01129">
    <property type="entry name" value="C1.5:_HAD__Beta-PGM__Phosphata"/>
    <property type="match status" value="1"/>
</dbReference>
<protein>
    <submittedName>
        <fullName evidence="4">HAD superfamily hydrolase</fullName>
    </submittedName>
</protein>
<evidence type="ECO:0000313" key="4">
    <source>
        <dbReference type="EMBL" id="SCC38325.1"/>
    </source>
</evidence>
<dbReference type="Gene3D" id="3.40.50.1000">
    <property type="entry name" value="HAD superfamily/HAD-like"/>
    <property type="match status" value="1"/>
</dbReference>
<accession>A0A1C4E498</accession>
<dbReference type="Proteomes" id="UP000195991">
    <property type="component" value="Unassembled WGS sequence"/>
</dbReference>
<dbReference type="AlphaFoldDB" id="A0A1C4E498"/>
<proteinExistence type="predicted"/>
<sequence length="233" mass="27370">MIFFDIDNTLIDHSHAEIKAYENAIMPYLCSNFYENQMKYKLWNSLSEEYYNKYLRTELTFLEQGTSRVLEFFTRNEISINKKEAKNLFSLYVQQYTENFILFPDVLPVISKFTSKFPMGIISNGNYSHQLDKLKKTKINQYFSCFIISEEYNFTKPDKEIFDIACQIARCPNKSCFYIGDNFETDAKGSYAAGLNSIWLNRRSKGISYDNSIITIEKLTHIDMAIKFKNICP</sequence>
<dbReference type="RefSeq" id="WP_087984360.1">
    <property type="nucleotide sequence ID" value="NZ_FMBI01000030.1"/>
</dbReference>
<dbReference type="GO" id="GO:0044281">
    <property type="term" value="P:small molecule metabolic process"/>
    <property type="evidence" value="ECO:0007669"/>
    <property type="project" value="UniProtKB-ARBA"/>
</dbReference>
<evidence type="ECO:0000256" key="1">
    <source>
        <dbReference type="ARBA" id="ARBA00001946"/>
    </source>
</evidence>
<keyword evidence="3" id="KW-0460">Magnesium</keyword>
<dbReference type="SFLD" id="SFLDS00003">
    <property type="entry name" value="Haloacid_Dehalogenase"/>
    <property type="match status" value="1"/>
</dbReference>
<dbReference type="GO" id="GO:0016787">
    <property type="term" value="F:hydrolase activity"/>
    <property type="evidence" value="ECO:0007669"/>
    <property type="project" value="UniProtKB-KW"/>
</dbReference>
<dbReference type="Pfam" id="PF13419">
    <property type="entry name" value="HAD_2"/>
    <property type="match status" value="1"/>
</dbReference>
<organism evidence="4 5">
    <name type="scientific">Bacillus thuringiensis</name>
    <dbReference type="NCBI Taxonomy" id="1428"/>
    <lineage>
        <taxon>Bacteria</taxon>
        <taxon>Bacillati</taxon>
        <taxon>Bacillota</taxon>
        <taxon>Bacilli</taxon>
        <taxon>Bacillales</taxon>
        <taxon>Bacillaceae</taxon>
        <taxon>Bacillus</taxon>
        <taxon>Bacillus cereus group</taxon>
    </lineage>
</organism>
<dbReference type="EMBL" id="FMBI01000030">
    <property type="protein sequence ID" value="SCC38325.1"/>
    <property type="molecule type" value="Genomic_DNA"/>
</dbReference>
<dbReference type="InterPro" id="IPR041492">
    <property type="entry name" value="HAD_2"/>
</dbReference>
<keyword evidence="2 4" id="KW-0378">Hydrolase</keyword>
<name>A0A1C4E498_BACTU</name>
<dbReference type="InterPro" id="IPR006439">
    <property type="entry name" value="HAD-SF_hydro_IA"/>
</dbReference>
<evidence type="ECO:0000313" key="5">
    <source>
        <dbReference type="Proteomes" id="UP000195991"/>
    </source>
</evidence>
<gene>
    <name evidence="4" type="ORF">BTT61001_02874</name>
</gene>
<evidence type="ECO:0000256" key="2">
    <source>
        <dbReference type="ARBA" id="ARBA00022801"/>
    </source>
</evidence>
<dbReference type="Gene3D" id="1.20.120.710">
    <property type="entry name" value="Haloacid dehalogenase hydrolase-like domain"/>
    <property type="match status" value="1"/>
</dbReference>